<reference evidence="1 2" key="1">
    <citation type="journal article" date="2024" name="J Genomics">
        <title>Draft genome sequencing and assembly of Favolaschia claudopus CIRM-BRFM 2984 isolated from oak limbs.</title>
        <authorList>
            <person name="Navarro D."/>
            <person name="Drula E."/>
            <person name="Chaduli D."/>
            <person name="Cazenave R."/>
            <person name="Ahrendt S."/>
            <person name="Wang J."/>
            <person name="Lipzen A."/>
            <person name="Daum C."/>
            <person name="Barry K."/>
            <person name="Grigoriev I.V."/>
            <person name="Favel A."/>
            <person name="Rosso M.N."/>
            <person name="Martin F."/>
        </authorList>
    </citation>
    <scope>NUCLEOTIDE SEQUENCE [LARGE SCALE GENOMIC DNA]</scope>
    <source>
        <strain evidence="1 2">CIRM-BRFM 2984</strain>
    </source>
</reference>
<keyword evidence="2" id="KW-1185">Reference proteome</keyword>
<organism evidence="1 2">
    <name type="scientific">Favolaschia claudopus</name>
    <dbReference type="NCBI Taxonomy" id="2862362"/>
    <lineage>
        <taxon>Eukaryota</taxon>
        <taxon>Fungi</taxon>
        <taxon>Dikarya</taxon>
        <taxon>Basidiomycota</taxon>
        <taxon>Agaricomycotina</taxon>
        <taxon>Agaricomycetes</taxon>
        <taxon>Agaricomycetidae</taxon>
        <taxon>Agaricales</taxon>
        <taxon>Marasmiineae</taxon>
        <taxon>Mycenaceae</taxon>
        <taxon>Favolaschia</taxon>
    </lineage>
</organism>
<sequence length="260" mass="29165">MQAFSIPPVFILSCVSSNLLFTDSENACPSRSIRHTPTRYGSPSLRVPSCIQEYSKPPRPVPGLVLHLSPDDPSAFSLKNATCKSGVSRPRFPLSRTPLNPSRQLRITRRLLGRAVRVDRGFETIRQDIVSLNQWRLTMCYICISRISIPHQVLGCFLQEKNPLKTLLASTNPSSPVNFVRSNKSNTFLVDSRERLHNLPVSTCPSSPLTCYIGVSLCRSWSAVFAQMPVNSRHVCTSNCKTFQESPKLGRRPWKAQEKP</sequence>
<evidence type="ECO:0000313" key="1">
    <source>
        <dbReference type="EMBL" id="KAK7052107.1"/>
    </source>
</evidence>
<protein>
    <submittedName>
        <fullName evidence="1">Uncharacterized protein</fullName>
    </submittedName>
</protein>
<name>A0AAW0DK36_9AGAR</name>
<evidence type="ECO:0000313" key="2">
    <source>
        <dbReference type="Proteomes" id="UP001362999"/>
    </source>
</evidence>
<comment type="caution">
    <text evidence="1">The sequence shown here is derived from an EMBL/GenBank/DDBJ whole genome shotgun (WGS) entry which is preliminary data.</text>
</comment>
<proteinExistence type="predicted"/>
<dbReference type="Proteomes" id="UP001362999">
    <property type="component" value="Unassembled WGS sequence"/>
</dbReference>
<accession>A0AAW0DK36</accession>
<dbReference type="AlphaFoldDB" id="A0AAW0DK36"/>
<dbReference type="EMBL" id="JAWWNJ010000007">
    <property type="protein sequence ID" value="KAK7052107.1"/>
    <property type="molecule type" value="Genomic_DNA"/>
</dbReference>
<gene>
    <name evidence="1" type="ORF">R3P38DRAFT_1636421</name>
</gene>